<dbReference type="InterPro" id="IPR021109">
    <property type="entry name" value="Peptidase_aspartic_dom_sf"/>
</dbReference>
<dbReference type="InterPro" id="IPR040676">
    <property type="entry name" value="DUF5641"/>
</dbReference>
<dbReference type="Proteomes" id="UP001152795">
    <property type="component" value="Unassembled WGS sequence"/>
</dbReference>
<sequence>MVKIEELNRKRSSAKKKFDDEVKSFEFVLEARPEIHSLEEAFGEVKVKYKAVREIHDGITDLMVEADIEEADFTNHDIFITEIIAKYGDLLSKLEQYRRKCEVDQTSKGLPTEMEPKQQRSNLERIKVPQFSGNIKNYRTWKRIFEDTMKRNYENEGSQLARLIEAIQPPPPLRYEIECFTTTKAIWEFLDKLFGDDKELIKILMNDIKTMKPLKVKDAKSIRNLVATVRGFILRMEDVGASDEAKSRYVFADILAKLTVEDQRAYARKEEAKIMASSQSDQRSSKIGIYPVNVDGGYNVAPGCGLGCSQQHGLGYCPAFKKMKVKEKWEVVIQSKRCKKCLRTGHRHQQCSRKACDINSCGRPHHYLLHKDPKQVDNGNLNPDAQPFKPDQEEATGTGKSNQIGAISAGNAGTANVPTQKVKVHSANGNSIEGLAMVDSGSNKSLIRKEFADKLGLVGESKKMKMYVAGGGIRVEDSAEFDLKISPCYDEDIVFNVRAYSVKQPCQAAKTISKKAVVRFPHLVRIVEDLHLNGGPVDILLGTDLPEAHRDFKVLAGNPGEPIAKKNIFGWSVLGNLEENSTPGIFAVETIDDITKDQDIKKLTFQDQLRIKPTGYCTCSEKEMRECAFIQHVRESTRVLDDGRIEVRMPWKPEHTNLPNNRSVAFERMVSKERQLVKKGKLEAFNKEVKALVDREVVIKLKQEEVNPEEPAWYLPIGEVESPDKTTKCRLVFDAAAKMDGLSLDDALEKGPCLMNSLFDVLIGWRQNGVAFAGDNSKMFNEIAVHLDDQKYHRFLWRDGETDREPDMNAINLLADRVQVKSPEAARILKDNTYVDDVAGSETSPEKVKKVVDGIDTILGKGKFAIKAWHSNSPEIDQDGNENPVSLLGHQWNMKADSIALKSETVYTDLSYCTKRKALGVVSQLWDLLGLMAPVTIRFRIDLQNLYQWDELLPPEEKLKWQKNVGVGDLVLEIDGNRKRGEWQMALVEEVFPGGDRKAKIRASKGVYERPIAKLCLIATRQELDREQNETLVQHS</sequence>
<feature type="domain" description="DUF5641" evidence="2">
    <location>
        <begin position="958"/>
        <end position="1017"/>
    </location>
</feature>
<dbReference type="PANTHER" id="PTHR47331:SF4">
    <property type="entry name" value="PEPTIDASE S1 DOMAIN-CONTAINING PROTEIN"/>
    <property type="match status" value="1"/>
</dbReference>
<dbReference type="Pfam" id="PF18701">
    <property type="entry name" value="DUF5641"/>
    <property type="match status" value="1"/>
</dbReference>
<accession>A0A7D9E7X6</accession>
<evidence type="ECO:0000256" key="1">
    <source>
        <dbReference type="SAM" id="MobiDB-lite"/>
    </source>
</evidence>
<name>A0A7D9E7X6_PARCT</name>
<dbReference type="Gene3D" id="2.40.70.10">
    <property type="entry name" value="Acid Proteases"/>
    <property type="match status" value="1"/>
</dbReference>
<feature type="region of interest" description="Disordered" evidence="1">
    <location>
        <begin position="372"/>
        <end position="412"/>
    </location>
</feature>
<reference evidence="3" key="1">
    <citation type="submission" date="2020-04" db="EMBL/GenBank/DDBJ databases">
        <authorList>
            <person name="Alioto T."/>
            <person name="Alioto T."/>
            <person name="Gomez Garrido J."/>
        </authorList>
    </citation>
    <scope>NUCLEOTIDE SEQUENCE</scope>
    <source>
        <strain evidence="3">A484AB</strain>
    </source>
</reference>
<dbReference type="InterPro" id="IPR043502">
    <property type="entry name" value="DNA/RNA_pol_sf"/>
</dbReference>
<feature type="compositionally biased region" description="Polar residues" evidence="1">
    <location>
        <begin position="398"/>
        <end position="412"/>
    </location>
</feature>
<organism evidence="3 4">
    <name type="scientific">Paramuricea clavata</name>
    <name type="common">Red gorgonian</name>
    <name type="synonym">Violescent sea-whip</name>
    <dbReference type="NCBI Taxonomy" id="317549"/>
    <lineage>
        <taxon>Eukaryota</taxon>
        <taxon>Metazoa</taxon>
        <taxon>Cnidaria</taxon>
        <taxon>Anthozoa</taxon>
        <taxon>Octocorallia</taxon>
        <taxon>Malacalcyonacea</taxon>
        <taxon>Plexauridae</taxon>
        <taxon>Paramuricea</taxon>
    </lineage>
</organism>
<dbReference type="EMBL" id="CACRXK020003953">
    <property type="protein sequence ID" value="CAB4000891.1"/>
    <property type="molecule type" value="Genomic_DNA"/>
</dbReference>
<proteinExistence type="predicted"/>
<dbReference type="AlphaFoldDB" id="A0A7D9E7X6"/>
<dbReference type="SUPFAM" id="SSF56672">
    <property type="entry name" value="DNA/RNA polymerases"/>
    <property type="match status" value="1"/>
</dbReference>
<gene>
    <name evidence="3" type="ORF">PACLA_8A041209</name>
</gene>
<comment type="caution">
    <text evidence="3">The sequence shown here is derived from an EMBL/GenBank/DDBJ whole genome shotgun (WGS) entry which is preliminary data.</text>
</comment>
<keyword evidence="4" id="KW-1185">Reference proteome</keyword>
<dbReference type="PANTHER" id="PTHR47331">
    <property type="entry name" value="PHD-TYPE DOMAIN-CONTAINING PROTEIN"/>
    <property type="match status" value="1"/>
</dbReference>
<protein>
    <recommendedName>
        <fullName evidence="2">DUF5641 domain-containing protein</fullName>
    </recommendedName>
</protein>
<evidence type="ECO:0000313" key="4">
    <source>
        <dbReference type="Proteomes" id="UP001152795"/>
    </source>
</evidence>
<evidence type="ECO:0000259" key="2">
    <source>
        <dbReference type="Pfam" id="PF18701"/>
    </source>
</evidence>
<evidence type="ECO:0000313" key="3">
    <source>
        <dbReference type="EMBL" id="CAB4000891.1"/>
    </source>
</evidence>